<feature type="compositionally biased region" description="Low complexity" evidence="2">
    <location>
        <begin position="332"/>
        <end position="345"/>
    </location>
</feature>
<comment type="caution">
    <text evidence="3">The sequence shown here is derived from an EMBL/GenBank/DDBJ whole genome shotgun (WGS) entry which is preliminary data.</text>
</comment>
<dbReference type="InterPro" id="IPR001680">
    <property type="entry name" value="WD40_rpt"/>
</dbReference>
<feature type="compositionally biased region" description="Low complexity" evidence="2">
    <location>
        <begin position="567"/>
        <end position="576"/>
    </location>
</feature>
<evidence type="ECO:0000256" key="1">
    <source>
        <dbReference type="SAM" id="Coils"/>
    </source>
</evidence>
<dbReference type="InterPro" id="IPR052818">
    <property type="entry name" value="NEDD1_Spindle_Assembly"/>
</dbReference>
<feature type="region of interest" description="Disordered" evidence="2">
    <location>
        <begin position="745"/>
        <end position="792"/>
    </location>
</feature>
<dbReference type="GO" id="GO:0007020">
    <property type="term" value="P:microtubule nucleation"/>
    <property type="evidence" value="ECO:0007669"/>
    <property type="project" value="TreeGrafter"/>
</dbReference>
<keyword evidence="4" id="KW-1185">Reference proteome</keyword>
<dbReference type="PANTHER" id="PTHR44414:SF1">
    <property type="entry name" value="PROTEIN NEDD1"/>
    <property type="match status" value="1"/>
</dbReference>
<dbReference type="InterPro" id="IPR011047">
    <property type="entry name" value="Quinoprotein_ADH-like_sf"/>
</dbReference>
<dbReference type="Gene3D" id="2.130.10.10">
    <property type="entry name" value="YVTN repeat-like/Quinoprotein amine dehydrogenase"/>
    <property type="match status" value="2"/>
</dbReference>
<accession>A0A9P3GAH5</accession>
<organism evidence="3 4">
    <name type="scientific">Phanerochaete sordida</name>
    <dbReference type="NCBI Taxonomy" id="48140"/>
    <lineage>
        <taxon>Eukaryota</taxon>
        <taxon>Fungi</taxon>
        <taxon>Dikarya</taxon>
        <taxon>Basidiomycota</taxon>
        <taxon>Agaricomycotina</taxon>
        <taxon>Agaricomycetes</taxon>
        <taxon>Polyporales</taxon>
        <taxon>Phanerochaetaceae</taxon>
        <taxon>Phanerochaete</taxon>
    </lineage>
</organism>
<proteinExistence type="predicted"/>
<sequence length="865" mass="90909">MLAVCTSSSLLLIDPPTLKKAPPSVPATCTFSNPPTTSTWAPDNTALFVANDNSIQRYDPAGTLLNAIPSDHPVAALASRERGGAVVIGSGDQVAVLDASSGRVALSLETHSGAVSALALAPDGAALASTSCAIVPEVHVHNLAGALPHVELQGLPRRGDVRACTFHPHSKARLLVAVGALLLVYDIAKPGAPLKTVQLDRKAGEVVAITCSPFSKSLVAVGCGAGVVHLVDLDKEKCLFRTIPLEARLSSLVFSPEGAALYAGTDEGKLLILDLRALDKPPKSIDVGAPVVCMSVQRKLKPSESPARPRPGVTTLSKRRTDNDATEKPARSAVGSSAMPSSSSAPQLKPRVPVAGKGALSPGPSPGRSPRTRTISATSSAPKLSTKLRVDNSKSTPPEPNPRAPSVADKDMEPPAQLPPVPKRPRTVSAATSASSRATASSAASKITRMSSSTSATSVEGASPRTRKISGSVKSTLSPPRSPAGSRAATPAERPITSRIKKTIAMLSAANQEKNAGPSNPRSRTASTTSTRSASGPVASSSTGRVSASGSTSTVSPSTSKTHVRARTLSSRSSATNVTRPTKADTRPATNPSPIPPVPPLPEAFKDQEQLTGIDIKWTISRTPSPDPQDDTDVMNTPMPMARRNKGKGKEPMQPEGPKTNVLGLGTPELKRWIDSEGESESVDDALEEHPVARRVEFLQVPENEVQIENIRIVREDAPDEGAGAGTGAPGEAGKATVQMTLQISPRRSSEKLSPHWTPVPSLFSPSRTASMHGGGGEPGGSSSAGAPPSPAHELLQSLIRDAMYDFRRETKAEILGLHLDLVRMGRGWRKELREALESWGDELKEIRRENELLRQENERLRRGY</sequence>
<evidence type="ECO:0000313" key="3">
    <source>
        <dbReference type="EMBL" id="GJE90794.1"/>
    </source>
</evidence>
<protein>
    <submittedName>
        <fullName evidence="3">WD40-repeat-containing domain protein</fullName>
    </submittedName>
</protein>
<dbReference type="GO" id="GO:0000278">
    <property type="term" value="P:mitotic cell cycle"/>
    <property type="evidence" value="ECO:0007669"/>
    <property type="project" value="TreeGrafter"/>
</dbReference>
<dbReference type="Proteomes" id="UP000703269">
    <property type="component" value="Unassembled WGS sequence"/>
</dbReference>
<dbReference type="GO" id="GO:0005737">
    <property type="term" value="C:cytoplasm"/>
    <property type="evidence" value="ECO:0007669"/>
    <property type="project" value="TreeGrafter"/>
</dbReference>
<evidence type="ECO:0000256" key="2">
    <source>
        <dbReference type="SAM" id="MobiDB-lite"/>
    </source>
</evidence>
<dbReference type="GO" id="GO:0043015">
    <property type="term" value="F:gamma-tubulin binding"/>
    <property type="evidence" value="ECO:0007669"/>
    <property type="project" value="TreeGrafter"/>
</dbReference>
<dbReference type="EMBL" id="BPQB01000018">
    <property type="protein sequence ID" value="GJE90794.1"/>
    <property type="molecule type" value="Genomic_DNA"/>
</dbReference>
<dbReference type="InterPro" id="IPR015943">
    <property type="entry name" value="WD40/YVTN_repeat-like_dom_sf"/>
</dbReference>
<keyword evidence="1" id="KW-0175">Coiled coil</keyword>
<dbReference type="GO" id="GO:0005814">
    <property type="term" value="C:centriole"/>
    <property type="evidence" value="ECO:0007669"/>
    <property type="project" value="TreeGrafter"/>
</dbReference>
<dbReference type="OrthoDB" id="1602884at2759"/>
<feature type="compositionally biased region" description="Polar residues" evidence="2">
    <location>
        <begin position="509"/>
        <end position="521"/>
    </location>
</feature>
<dbReference type="SMART" id="SM00320">
    <property type="entry name" value="WD40"/>
    <property type="match status" value="5"/>
</dbReference>
<feature type="compositionally biased region" description="Low complexity" evidence="2">
    <location>
        <begin position="522"/>
        <end position="560"/>
    </location>
</feature>
<feature type="compositionally biased region" description="Basic and acidic residues" evidence="2">
    <location>
        <begin position="319"/>
        <end position="330"/>
    </location>
</feature>
<feature type="compositionally biased region" description="Polar residues" evidence="2">
    <location>
        <begin position="448"/>
        <end position="460"/>
    </location>
</feature>
<name>A0A9P3GAH5_9APHY</name>
<dbReference type="GO" id="GO:0036064">
    <property type="term" value="C:ciliary basal body"/>
    <property type="evidence" value="ECO:0007669"/>
    <property type="project" value="TreeGrafter"/>
</dbReference>
<feature type="region of interest" description="Disordered" evidence="2">
    <location>
        <begin position="298"/>
        <end position="667"/>
    </location>
</feature>
<reference evidence="3 4" key="1">
    <citation type="submission" date="2021-08" db="EMBL/GenBank/DDBJ databases">
        <title>Draft Genome Sequence of Phanerochaete sordida strain YK-624.</title>
        <authorList>
            <person name="Mori T."/>
            <person name="Dohra H."/>
            <person name="Suzuki T."/>
            <person name="Kawagishi H."/>
            <person name="Hirai H."/>
        </authorList>
    </citation>
    <scope>NUCLEOTIDE SEQUENCE [LARGE SCALE GENOMIC DNA]</scope>
    <source>
        <strain evidence="3 4">YK-624</strain>
    </source>
</reference>
<gene>
    <name evidence="3" type="ORF">PsYK624_069380</name>
</gene>
<dbReference type="GO" id="GO:0000922">
    <property type="term" value="C:spindle pole"/>
    <property type="evidence" value="ECO:0007669"/>
    <property type="project" value="TreeGrafter"/>
</dbReference>
<evidence type="ECO:0000313" key="4">
    <source>
        <dbReference type="Proteomes" id="UP000703269"/>
    </source>
</evidence>
<feature type="coiled-coil region" evidence="1">
    <location>
        <begin position="830"/>
        <end position="864"/>
    </location>
</feature>
<feature type="compositionally biased region" description="Low complexity" evidence="2">
    <location>
        <begin position="429"/>
        <end position="445"/>
    </location>
</feature>
<dbReference type="PANTHER" id="PTHR44414">
    <property type="entry name" value="PROTEIN NEDD1"/>
    <property type="match status" value="1"/>
</dbReference>
<dbReference type="AlphaFoldDB" id="A0A9P3GAH5"/>
<dbReference type="SUPFAM" id="SSF50998">
    <property type="entry name" value="Quinoprotein alcohol dehydrogenase-like"/>
    <property type="match status" value="1"/>
</dbReference>
<feature type="compositionally biased region" description="Pro residues" evidence="2">
    <location>
        <begin position="591"/>
        <end position="602"/>
    </location>
</feature>